<dbReference type="Pfam" id="PF22732">
    <property type="entry name" value="MSL3_chromo-like"/>
    <property type="match status" value="1"/>
</dbReference>
<dbReference type="Pfam" id="PF05712">
    <property type="entry name" value="MRG"/>
    <property type="match status" value="1"/>
</dbReference>
<organism evidence="11 12">
    <name type="scientific">Zygotorulaspora mrakii</name>
    <name type="common">Zygosaccharomyces mrakii</name>
    <dbReference type="NCBI Taxonomy" id="42260"/>
    <lineage>
        <taxon>Eukaryota</taxon>
        <taxon>Fungi</taxon>
        <taxon>Dikarya</taxon>
        <taxon>Ascomycota</taxon>
        <taxon>Saccharomycotina</taxon>
        <taxon>Saccharomycetes</taxon>
        <taxon>Saccharomycetales</taxon>
        <taxon>Saccharomycetaceae</taxon>
        <taxon>Zygotorulaspora</taxon>
    </lineage>
</organism>
<dbReference type="AlphaFoldDB" id="A0A7H9AY25"/>
<evidence type="ECO:0000256" key="6">
    <source>
        <dbReference type="ARBA" id="ARBA00023163"/>
    </source>
</evidence>
<sequence>MLNVSIIRTDQIHSTESMFAVGKKCLAYHGPMLYEANILRAWDPEMRTVTLTVNGQLKTLSQPEYGEEFDAVPASIENEPCYFVHYQGWKATWDEWIGLDRINEYNEENIKLKTELTEQARRAKKQKQQEQQRKKKGSSVSNASIESVNGNSGSGTGLGNNKKGKHDSGNTATKKSSGSNIGSNAIAGDERRMQSNGTGSAGATSNVSRIVLRMPVRLKSLLVDDWEFVTKNKKICQLPSPTMTVDQVIASYESARSDELESPALQSQLTEYCSGLNLYFEHSLPVLLLYRFERLQYDEILKKEKFQNKLLASIYGPIHLLRLLSILPELMSTTTMDSQSCQLIVQQTENFLDWLVVHIDQLFDTSSKMEYYVNTSSQYEGVALGM</sequence>
<accession>A0A7H9AY25</accession>
<dbReference type="RefSeq" id="XP_037143023.1">
    <property type="nucleotide sequence ID" value="XM_037287128.1"/>
</dbReference>
<keyword evidence="12" id="KW-1185">Reference proteome</keyword>
<evidence type="ECO:0000256" key="4">
    <source>
        <dbReference type="ARBA" id="ARBA00022853"/>
    </source>
</evidence>
<keyword evidence="6" id="KW-0804">Transcription</keyword>
<feature type="domain" description="MRG" evidence="9">
    <location>
        <begin position="202"/>
        <end position="365"/>
    </location>
</feature>
<dbReference type="Proteomes" id="UP000509704">
    <property type="component" value="Chromosome 2"/>
</dbReference>
<dbReference type="KEGG" id="zmk:HG535_0B03340"/>
<dbReference type="GO" id="GO:0006325">
    <property type="term" value="P:chromatin organization"/>
    <property type="evidence" value="ECO:0007669"/>
    <property type="project" value="UniProtKB-KW"/>
</dbReference>
<comment type="similarity">
    <text evidence="2">Belongs to the MRG family.</text>
</comment>
<evidence type="ECO:0000256" key="1">
    <source>
        <dbReference type="ARBA" id="ARBA00004123"/>
    </source>
</evidence>
<dbReference type="PROSITE" id="PS51640">
    <property type="entry name" value="MRG"/>
    <property type="match status" value="1"/>
</dbReference>
<dbReference type="Gene3D" id="1.10.274.30">
    <property type="entry name" value="MRG domain"/>
    <property type="match status" value="1"/>
</dbReference>
<dbReference type="PANTHER" id="PTHR10880">
    <property type="entry name" value="MORTALITY FACTOR 4-LIKE PROTEIN"/>
    <property type="match status" value="1"/>
</dbReference>
<feature type="region of interest" description="Disordered" evidence="8">
    <location>
        <begin position="119"/>
        <end position="204"/>
    </location>
</feature>
<name>A0A7H9AY25_ZYGMR</name>
<comment type="subcellular location">
    <subcellularLocation>
        <location evidence="1">Nucleus</location>
    </subcellularLocation>
</comment>
<evidence type="ECO:0000256" key="5">
    <source>
        <dbReference type="ARBA" id="ARBA00023015"/>
    </source>
</evidence>
<dbReference type="InterPro" id="IPR038217">
    <property type="entry name" value="MRG_C_sf"/>
</dbReference>
<reference evidence="11 12" key="1">
    <citation type="submission" date="2020-07" db="EMBL/GenBank/DDBJ databases">
        <title>The yeast mating-type switching endonuclease HO is a domesticated member of an unorthodox homing genetic element family.</title>
        <authorList>
            <person name="Coughlan A.Y."/>
            <person name="Lombardi L."/>
            <person name="Braun-Galleani S."/>
            <person name="Martos A.R."/>
            <person name="Galeote V."/>
            <person name="Bigey F."/>
            <person name="Dequin S."/>
            <person name="Byrne K.P."/>
            <person name="Wolfe K.H."/>
        </authorList>
    </citation>
    <scope>NUCLEOTIDE SEQUENCE [LARGE SCALE GENOMIC DNA]</scope>
    <source>
        <strain evidence="11 12">NRRL Y-6702</strain>
    </source>
</reference>
<evidence type="ECO:0000259" key="9">
    <source>
        <dbReference type="Pfam" id="PF05712"/>
    </source>
</evidence>
<dbReference type="EMBL" id="CP058605">
    <property type="protein sequence ID" value="QLG71295.1"/>
    <property type="molecule type" value="Genomic_DNA"/>
</dbReference>
<dbReference type="InterPro" id="IPR016197">
    <property type="entry name" value="Chromo-like_dom_sf"/>
</dbReference>
<dbReference type="InterPro" id="IPR026541">
    <property type="entry name" value="MRG_dom"/>
</dbReference>
<keyword evidence="4" id="KW-0156">Chromatin regulator</keyword>
<protein>
    <recommendedName>
        <fullName evidence="3">Chromatin modification-related protein EAF3</fullName>
    </recommendedName>
</protein>
<dbReference type="GO" id="GO:0032221">
    <property type="term" value="C:Rpd3S complex"/>
    <property type="evidence" value="ECO:0007669"/>
    <property type="project" value="TreeGrafter"/>
</dbReference>
<dbReference type="PANTHER" id="PTHR10880:SF15">
    <property type="entry name" value="MSL COMPLEX SUBUNIT 3"/>
    <property type="match status" value="1"/>
</dbReference>
<evidence type="ECO:0000256" key="2">
    <source>
        <dbReference type="ARBA" id="ARBA00009093"/>
    </source>
</evidence>
<dbReference type="GeneID" id="59234956"/>
<dbReference type="Gene3D" id="2.30.30.140">
    <property type="match status" value="1"/>
</dbReference>
<dbReference type="InterPro" id="IPR053820">
    <property type="entry name" value="MSL3_chromo-like"/>
</dbReference>
<feature type="compositionally biased region" description="Polar residues" evidence="8">
    <location>
        <begin position="194"/>
        <end position="204"/>
    </location>
</feature>
<dbReference type="GO" id="GO:0035267">
    <property type="term" value="C:NuA4 histone acetyltransferase complex"/>
    <property type="evidence" value="ECO:0007669"/>
    <property type="project" value="TreeGrafter"/>
</dbReference>
<feature type="compositionally biased region" description="Polar residues" evidence="8">
    <location>
        <begin position="169"/>
        <end position="183"/>
    </location>
</feature>
<evidence type="ECO:0000256" key="3">
    <source>
        <dbReference type="ARBA" id="ARBA00018505"/>
    </source>
</evidence>
<evidence type="ECO:0000313" key="12">
    <source>
        <dbReference type="Proteomes" id="UP000509704"/>
    </source>
</evidence>
<dbReference type="OrthoDB" id="124855at2759"/>
<evidence type="ECO:0000256" key="7">
    <source>
        <dbReference type="ARBA" id="ARBA00023242"/>
    </source>
</evidence>
<keyword evidence="5" id="KW-0805">Transcription regulation</keyword>
<proteinExistence type="inferred from homology"/>
<feature type="domain" description="MSL3 chromodomain-like" evidence="10">
    <location>
        <begin position="79"/>
        <end position="118"/>
    </location>
</feature>
<evidence type="ECO:0000313" key="11">
    <source>
        <dbReference type="EMBL" id="QLG71295.1"/>
    </source>
</evidence>
<evidence type="ECO:0000259" key="10">
    <source>
        <dbReference type="Pfam" id="PF22732"/>
    </source>
</evidence>
<keyword evidence="7" id="KW-0539">Nucleus</keyword>
<gene>
    <name evidence="11" type="ORF">HG535_0B03340</name>
</gene>
<dbReference type="GO" id="GO:0006355">
    <property type="term" value="P:regulation of DNA-templated transcription"/>
    <property type="evidence" value="ECO:0007669"/>
    <property type="project" value="InterPro"/>
</dbReference>
<dbReference type="InterPro" id="IPR008676">
    <property type="entry name" value="MRG"/>
</dbReference>
<dbReference type="SUPFAM" id="SSF54160">
    <property type="entry name" value="Chromo domain-like"/>
    <property type="match status" value="1"/>
</dbReference>
<feature type="compositionally biased region" description="Basic and acidic residues" evidence="8">
    <location>
        <begin position="119"/>
        <end position="132"/>
    </location>
</feature>
<evidence type="ECO:0000256" key="8">
    <source>
        <dbReference type="SAM" id="MobiDB-lite"/>
    </source>
</evidence>